<evidence type="ECO:0000256" key="5">
    <source>
        <dbReference type="SAM" id="MobiDB-lite"/>
    </source>
</evidence>
<comment type="caution">
    <text evidence="6">The sequence shown here is derived from an EMBL/GenBank/DDBJ whole genome shotgun (WGS) entry which is preliminary data.</text>
</comment>
<comment type="similarity">
    <text evidence="2">Belongs to the CWC15 family.</text>
</comment>
<dbReference type="EMBL" id="JAEPQZ010000012">
    <property type="protein sequence ID" value="KAG2175017.1"/>
    <property type="molecule type" value="Genomic_DNA"/>
</dbReference>
<keyword evidence="4" id="KW-0508">mRNA splicing</keyword>
<dbReference type="GO" id="GO:0003723">
    <property type="term" value="F:RNA binding"/>
    <property type="evidence" value="ECO:0007669"/>
    <property type="project" value="TreeGrafter"/>
</dbReference>
<evidence type="ECO:0000313" key="7">
    <source>
        <dbReference type="Proteomes" id="UP000654370"/>
    </source>
</evidence>
<dbReference type="AlphaFoldDB" id="A0A8H7PJA2"/>
<feature type="region of interest" description="Disordered" evidence="5">
    <location>
        <begin position="94"/>
        <end position="213"/>
    </location>
</feature>
<proteinExistence type="inferred from homology"/>
<dbReference type="PANTHER" id="PTHR12718:SF2">
    <property type="entry name" value="SPLICEOSOME-ASSOCIATED PROTEIN CWC15 HOMOLOG"/>
    <property type="match status" value="1"/>
</dbReference>
<name>A0A8H7PJA2_MORIS</name>
<dbReference type="GO" id="GO:0045292">
    <property type="term" value="P:mRNA cis splicing, via spliceosome"/>
    <property type="evidence" value="ECO:0007669"/>
    <property type="project" value="TreeGrafter"/>
</dbReference>
<protein>
    <recommendedName>
        <fullName evidence="8">Cwf15/Cwc15 cell cycle control protein</fullName>
    </recommendedName>
</protein>
<evidence type="ECO:0000256" key="3">
    <source>
        <dbReference type="ARBA" id="ARBA00022664"/>
    </source>
</evidence>
<dbReference type="Proteomes" id="UP000654370">
    <property type="component" value="Unassembled WGS sequence"/>
</dbReference>
<dbReference type="OrthoDB" id="30179at2759"/>
<dbReference type="GO" id="GO:0071013">
    <property type="term" value="C:catalytic step 2 spliceosome"/>
    <property type="evidence" value="ECO:0007669"/>
    <property type="project" value="TreeGrafter"/>
</dbReference>
<reference evidence="6" key="1">
    <citation type="submission" date="2020-12" db="EMBL/GenBank/DDBJ databases">
        <title>Metabolic potential, ecology and presence of endohyphal bacteria is reflected in genomic diversity of Mucoromycotina.</title>
        <authorList>
            <person name="Muszewska A."/>
            <person name="Okrasinska A."/>
            <person name="Steczkiewicz K."/>
            <person name="Drgas O."/>
            <person name="Orlowska M."/>
            <person name="Perlinska-Lenart U."/>
            <person name="Aleksandrzak-Piekarczyk T."/>
            <person name="Szatraj K."/>
            <person name="Zielenkiewicz U."/>
            <person name="Pilsyk S."/>
            <person name="Malc E."/>
            <person name="Mieczkowski P."/>
            <person name="Kruszewska J.S."/>
            <person name="Biernat P."/>
            <person name="Pawlowska J."/>
        </authorList>
    </citation>
    <scope>NUCLEOTIDE SEQUENCE</scope>
    <source>
        <strain evidence="6">WA0000067209</strain>
    </source>
</reference>
<comment type="function">
    <text evidence="1">Involved in pre-mRNA splicing.</text>
</comment>
<gene>
    <name evidence="6" type="ORF">INT43_006079</name>
</gene>
<evidence type="ECO:0000256" key="4">
    <source>
        <dbReference type="ARBA" id="ARBA00023187"/>
    </source>
</evidence>
<organism evidence="6 7">
    <name type="scientific">Mortierella isabellina</name>
    <name type="common">Filamentous fungus</name>
    <name type="synonym">Umbelopsis isabellina</name>
    <dbReference type="NCBI Taxonomy" id="91625"/>
    <lineage>
        <taxon>Eukaryota</taxon>
        <taxon>Fungi</taxon>
        <taxon>Fungi incertae sedis</taxon>
        <taxon>Mucoromycota</taxon>
        <taxon>Mucoromycotina</taxon>
        <taxon>Umbelopsidomycetes</taxon>
        <taxon>Umbelopsidales</taxon>
        <taxon>Umbelopsidaceae</taxon>
        <taxon>Umbelopsis</taxon>
    </lineage>
</organism>
<evidence type="ECO:0000313" key="6">
    <source>
        <dbReference type="EMBL" id="KAG2175017.1"/>
    </source>
</evidence>
<dbReference type="Pfam" id="PF04889">
    <property type="entry name" value="Cwf_Cwc_15"/>
    <property type="match status" value="1"/>
</dbReference>
<evidence type="ECO:0000256" key="2">
    <source>
        <dbReference type="ARBA" id="ARBA00006644"/>
    </source>
</evidence>
<accession>A0A8H7PJA2</accession>
<feature type="compositionally biased region" description="Basic and acidic residues" evidence="5">
    <location>
        <begin position="94"/>
        <end position="103"/>
    </location>
</feature>
<keyword evidence="3" id="KW-0507">mRNA processing</keyword>
<keyword evidence="7" id="KW-1185">Reference proteome</keyword>
<feature type="compositionally biased region" description="Acidic residues" evidence="5">
    <location>
        <begin position="143"/>
        <end position="167"/>
    </location>
</feature>
<dbReference type="PANTHER" id="PTHR12718">
    <property type="entry name" value="CELL CYCLE CONTROL PROTEIN CWF15"/>
    <property type="match status" value="1"/>
</dbReference>
<sequence>MLIQVSRNRLPQRDLPLIRPKVVTTSDLHFNGDLEIYQLIPNSNSGMISRDYVLTHIITHINIYVLNRQPGQGTSDEIADRELLKEELRRAEQEHYEAAEREMGGFVSSQRRALQDTDDTEDPEERRQRLLAEAEKLAALDKDDSDDSSSDDDSDEDDDDDDDDDNTAELLAELEKIKKERAEEKERQERQRQEEAEAAQEEQAMTGNPLLELGEKRDFSVKRRWDDDVIFKNQARGVDEKPKKRFINDTLRSDFHRRFLGKYIR</sequence>
<feature type="compositionally biased region" description="Basic and acidic residues" evidence="5">
    <location>
        <begin position="124"/>
        <end position="142"/>
    </location>
</feature>
<evidence type="ECO:0000256" key="1">
    <source>
        <dbReference type="ARBA" id="ARBA00003777"/>
    </source>
</evidence>
<dbReference type="InterPro" id="IPR006973">
    <property type="entry name" value="Cwf_Cwc_15"/>
</dbReference>
<feature type="compositionally biased region" description="Basic and acidic residues" evidence="5">
    <location>
        <begin position="173"/>
        <end position="195"/>
    </location>
</feature>
<evidence type="ECO:0008006" key="8">
    <source>
        <dbReference type="Google" id="ProtNLM"/>
    </source>
</evidence>